<dbReference type="Proteomes" id="UP001459277">
    <property type="component" value="Unassembled WGS sequence"/>
</dbReference>
<protein>
    <submittedName>
        <fullName evidence="2">Uncharacterized protein</fullName>
    </submittedName>
</protein>
<dbReference type="EMBL" id="JAZDWU010000007">
    <property type="protein sequence ID" value="KAK9996618.1"/>
    <property type="molecule type" value="Genomic_DNA"/>
</dbReference>
<comment type="caution">
    <text evidence="2">The sequence shown here is derived from an EMBL/GenBank/DDBJ whole genome shotgun (WGS) entry which is preliminary data.</text>
</comment>
<name>A0AAW2CGM3_9ROSI</name>
<accession>A0AAW2CGM3</accession>
<dbReference type="AlphaFoldDB" id="A0AAW2CGM3"/>
<organism evidence="2 3">
    <name type="scientific">Lithocarpus litseifolius</name>
    <dbReference type="NCBI Taxonomy" id="425828"/>
    <lineage>
        <taxon>Eukaryota</taxon>
        <taxon>Viridiplantae</taxon>
        <taxon>Streptophyta</taxon>
        <taxon>Embryophyta</taxon>
        <taxon>Tracheophyta</taxon>
        <taxon>Spermatophyta</taxon>
        <taxon>Magnoliopsida</taxon>
        <taxon>eudicotyledons</taxon>
        <taxon>Gunneridae</taxon>
        <taxon>Pentapetalae</taxon>
        <taxon>rosids</taxon>
        <taxon>fabids</taxon>
        <taxon>Fagales</taxon>
        <taxon>Fagaceae</taxon>
        <taxon>Lithocarpus</taxon>
    </lineage>
</organism>
<proteinExistence type="predicted"/>
<keyword evidence="3" id="KW-1185">Reference proteome</keyword>
<gene>
    <name evidence="2" type="ORF">SO802_021304</name>
</gene>
<sequence length="243" mass="28484">MSTWKEGMNFSKGLTFATKVKVKHALTIYALKENKHFVISRSTKVKLCAKCVDESRKWYVVAFIKPKLHELWMVTIYVGPQTCIPIGLRNDDRMMDFNFITSDILKKLDEDHTTPIKHLRSMMESKYDGHKPSYFKVWDAKQKVIRKIFGNWEESYQRLQKLLLAYVDQDPDTRVKSRLVKSRIRNEMDGVKNKDREPGKRREDADLIKNQPKQTCGLFHASGHNRRKCLEPRGAFISDHVPN</sequence>
<reference evidence="2 3" key="1">
    <citation type="submission" date="2024-01" db="EMBL/GenBank/DDBJ databases">
        <title>A telomere-to-telomere, gap-free genome of sweet tea (Lithocarpus litseifolius).</title>
        <authorList>
            <person name="Zhou J."/>
        </authorList>
    </citation>
    <scope>NUCLEOTIDE SEQUENCE [LARGE SCALE GENOMIC DNA]</scope>
    <source>
        <strain evidence="2">Zhou-2022a</strain>
        <tissue evidence="2">Leaf</tissue>
    </source>
</reference>
<feature type="region of interest" description="Disordered" evidence="1">
    <location>
        <begin position="186"/>
        <end position="206"/>
    </location>
</feature>
<evidence type="ECO:0000313" key="3">
    <source>
        <dbReference type="Proteomes" id="UP001459277"/>
    </source>
</evidence>
<evidence type="ECO:0000313" key="2">
    <source>
        <dbReference type="EMBL" id="KAK9996618.1"/>
    </source>
</evidence>
<evidence type="ECO:0000256" key="1">
    <source>
        <dbReference type="SAM" id="MobiDB-lite"/>
    </source>
</evidence>